<evidence type="ECO:0000256" key="1">
    <source>
        <dbReference type="SAM" id="MobiDB-lite"/>
    </source>
</evidence>
<protein>
    <submittedName>
        <fullName evidence="2">Uncharacterized protein</fullName>
    </submittedName>
</protein>
<name>A0A5B7IFC6_PORTR</name>
<organism evidence="2 3">
    <name type="scientific">Portunus trituberculatus</name>
    <name type="common">Swimming crab</name>
    <name type="synonym">Neptunus trituberculatus</name>
    <dbReference type="NCBI Taxonomy" id="210409"/>
    <lineage>
        <taxon>Eukaryota</taxon>
        <taxon>Metazoa</taxon>
        <taxon>Ecdysozoa</taxon>
        <taxon>Arthropoda</taxon>
        <taxon>Crustacea</taxon>
        <taxon>Multicrustacea</taxon>
        <taxon>Malacostraca</taxon>
        <taxon>Eumalacostraca</taxon>
        <taxon>Eucarida</taxon>
        <taxon>Decapoda</taxon>
        <taxon>Pleocyemata</taxon>
        <taxon>Brachyura</taxon>
        <taxon>Eubrachyura</taxon>
        <taxon>Portunoidea</taxon>
        <taxon>Portunidae</taxon>
        <taxon>Portuninae</taxon>
        <taxon>Portunus</taxon>
    </lineage>
</organism>
<keyword evidence="3" id="KW-1185">Reference proteome</keyword>
<dbReference type="Proteomes" id="UP000324222">
    <property type="component" value="Unassembled WGS sequence"/>
</dbReference>
<evidence type="ECO:0000313" key="2">
    <source>
        <dbReference type="EMBL" id="MPC80993.1"/>
    </source>
</evidence>
<feature type="compositionally biased region" description="Pro residues" evidence="1">
    <location>
        <begin position="57"/>
        <end position="68"/>
    </location>
</feature>
<dbReference type="EMBL" id="VSRR010055622">
    <property type="protein sequence ID" value="MPC80993.1"/>
    <property type="molecule type" value="Genomic_DNA"/>
</dbReference>
<evidence type="ECO:0000313" key="3">
    <source>
        <dbReference type="Proteomes" id="UP000324222"/>
    </source>
</evidence>
<reference evidence="2 3" key="1">
    <citation type="submission" date="2019-05" db="EMBL/GenBank/DDBJ databases">
        <title>Another draft genome of Portunus trituberculatus and its Hox gene families provides insights of decapod evolution.</title>
        <authorList>
            <person name="Jeong J.-H."/>
            <person name="Song I."/>
            <person name="Kim S."/>
            <person name="Choi T."/>
            <person name="Kim D."/>
            <person name="Ryu S."/>
            <person name="Kim W."/>
        </authorList>
    </citation>
    <scope>NUCLEOTIDE SEQUENCE [LARGE SCALE GENOMIC DNA]</scope>
    <source>
        <tissue evidence="2">Muscle</tissue>
    </source>
</reference>
<accession>A0A5B7IFC6</accession>
<feature type="compositionally biased region" description="Basic and acidic residues" evidence="1">
    <location>
        <begin position="38"/>
        <end position="48"/>
    </location>
</feature>
<comment type="caution">
    <text evidence="2">The sequence shown here is derived from an EMBL/GenBank/DDBJ whole genome shotgun (WGS) entry which is preliminary data.</text>
</comment>
<dbReference type="AlphaFoldDB" id="A0A5B7IFC6"/>
<proteinExistence type="predicted"/>
<gene>
    <name evidence="2" type="ORF">E2C01_075593</name>
</gene>
<sequence>MSISVKEERYNVEVSVRKTAAASPVARLQVNGISARLSKGEMRREKGDGVAGETPPALSPSPEKPTPSVPSYQGDATTHSDDICHRNSSQVQVP</sequence>
<feature type="region of interest" description="Disordered" evidence="1">
    <location>
        <begin position="32"/>
        <end position="94"/>
    </location>
</feature>